<dbReference type="GO" id="GO:0003796">
    <property type="term" value="F:lysozyme activity"/>
    <property type="evidence" value="ECO:0007669"/>
    <property type="project" value="InterPro"/>
</dbReference>
<dbReference type="AlphaFoldDB" id="A0A7X9RVY6"/>
<dbReference type="Gene3D" id="3.20.20.80">
    <property type="entry name" value="Glycosidases"/>
    <property type="match status" value="1"/>
</dbReference>
<keyword evidence="4" id="KW-1133">Transmembrane helix</keyword>
<keyword evidence="4" id="KW-0812">Transmembrane</keyword>
<dbReference type="GO" id="GO:0009253">
    <property type="term" value="P:peptidoglycan catabolic process"/>
    <property type="evidence" value="ECO:0007669"/>
    <property type="project" value="InterPro"/>
</dbReference>
<dbReference type="PROSITE" id="PS51904">
    <property type="entry name" value="GLYCOSYL_HYDROL_F25_2"/>
    <property type="match status" value="1"/>
</dbReference>
<gene>
    <name evidence="5" type="ORF">HHU12_16795</name>
</gene>
<evidence type="ECO:0000256" key="2">
    <source>
        <dbReference type="ARBA" id="ARBA00022801"/>
    </source>
</evidence>
<evidence type="ECO:0000313" key="6">
    <source>
        <dbReference type="Proteomes" id="UP000576082"/>
    </source>
</evidence>
<organism evidence="5 6">
    <name type="scientific">Flammeovirga aprica JL-4</name>
    <dbReference type="NCBI Taxonomy" id="694437"/>
    <lineage>
        <taxon>Bacteria</taxon>
        <taxon>Pseudomonadati</taxon>
        <taxon>Bacteroidota</taxon>
        <taxon>Cytophagia</taxon>
        <taxon>Cytophagales</taxon>
        <taxon>Flammeovirgaceae</taxon>
        <taxon>Flammeovirga</taxon>
    </lineage>
</organism>
<dbReference type="InterPro" id="IPR018077">
    <property type="entry name" value="Glyco_hydro_fam25_subgr"/>
</dbReference>
<evidence type="ECO:0000256" key="4">
    <source>
        <dbReference type="SAM" id="Phobius"/>
    </source>
</evidence>
<sequence>MSKKVNIFPFSSFVLLFFMALGYYINVNEEAHKKFAPYLQKGIDFTLNIRDYAASPFYKHFKGYGVKLPDNYAVHGIDISHHQQLIDFGRVAGFHAQKTSIKFVYAKATEGKDHKDRHFERNRKHIRDNNLIFGAYHFFRPQTSGKEQANYFIKTVGKLRPDDLVPVVDIEVLDGVEPSKMRERLEEFVLAIEEEYGVKPMIYTGDAFYKDYFRGHFRKYRIWIANYGHSTTAPKSRWTMWQHTQEANIDGIPNKVDMNVFDGNWEKFQKSLLIGHQKGYKG</sequence>
<comment type="similarity">
    <text evidence="1">Belongs to the glycosyl hydrolase 25 family.</text>
</comment>
<keyword evidence="3" id="KW-0326">Glycosidase</keyword>
<feature type="transmembrane region" description="Helical" evidence="4">
    <location>
        <begin position="7"/>
        <end position="25"/>
    </location>
</feature>
<dbReference type="GO" id="GO:0016998">
    <property type="term" value="P:cell wall macromolecule catabolic process"/>
    <property type="evidence" value="ECO:0007669"/>
    <property type="project" value="InterPro"/>
</dbReference>
<dbReference type="EMBL" id="JABANE010000045">
    <property type="protein sequence ID" value="NME69639.1"/>
    <property type="molecule type" value="Genomic_DNA"/>
</dbReference>
<keyword evidence="6" id="KW-1185">Reference proteome</keyword>
<comment type="caution">
    <text evidence="5">The sequence shown here is derived from an EMBL/GenBank/DDBJ whole genome shotgun (WGS) entry which is preliminary data.</text>
</comment>
<dbReference type="Proteomes" id="UP000576082">
    <property type="component" value="Unassembled WGS sequence"/>
</dbReference>
<dbReference type="InterPro" id="IPR002053">
    <property type="entry name" value="Glyco_hydro_25"/>
</dbReference>
<evidence type="ECO:0000256" key="1">
    <source>
        <dbReference type="ARBA" id="ARBA00010646"/>
    </source>
</evidence>
<dbReference type="Pfam" id="PF01183">
    <property type="entry name" value="Glyco_hydro_25"/>
    <property type="match status" value="1"/>
</dbReference>
<dbReference type="PANTHER" id="PTHR34135:SF2">
    <property type="entry name" value="LYSOZYME"/>
    <property type="match status" value="1"/>
</dbReference>
<dbReference type="PANTHER" id="PTHR34135">
    <property type="entry name" value="LYSOZYME"/>
    <property type="match status" value="1"/>
</dbReference>
<keyword evidence="4" id="KW-0472">Membrane</keyword>
<evidence type="ECO:0000256" key="3">
    <source>
        <dbReference type="ARBA" id="ARBA00023295"/>
    </source>
</evidence>
<reference evidence="5 6" key="1">
    <citation type="submission" date="2020-04" db="EMBL/GenBank/DDBJ databases">
        <title>Flammeovirga sp. SR4, a novel species isolated from seawater.</title>
        <authorList>
            <person name="Wang X."/>
        </authorList>
    </citation>
    <scope>NUCLEOTIDE SEQUENCE [LARGE SCALE GENOMIC DNA]</scope>
    <source>
        <strain evidence="5 6">ATCC 23126</strain>
    </source>
</reference>
<keyword evidence="2 5" id="KW-0378">Hydrolase</keyword>
<dbReference type="InterPro" id="IPR017853">
    <property type="entry name" value="GH"/>
</dbReference>
<dbReference type="RefSeq" id="WP_169657904.1">
    <property type="nucleotide sequence ID" value="NZ_JABANE010000045.1"/>
</dbReference>
<dbReference type="SUPFAM" id="SSF51445">
    <property type="entry name" value="(Trans)glycosidases"/>
    <property type="match status" value="1"/>
</dbReference>
<accession>A0A7X9RVY6</accession>
<dbReference type="GO" id="GO:0016052">
    <property type="term" value="P:carbohydrate catabolic process"/>
    <property type="evidence" value="ECO:0007669"/>
    <property type="project" value="TreeGrafter"/>
</dbReference>
<name>A0A7X9RVY6_9BACT</name>
<protein>
    <submittedName>
        <fullName evidence="5">Glycoside hydrolase family 25 protein</fullName>
    </submittedName>
</protein>
<proteinExistence type="inferred from homology"/>
<evidence type="ECO:0000313" key="5">
    <source>
        <dbReference type="EMBL" id="NME69639.1"/>
    </source>
</evidence>
<dbReference type="SMART" id="SM00641">
    <property type="entry name" value="Glyco_25"/>
    <property type="match status" value="1"/>
</dbReference>